<evidence type="ECO:0000256" key="5">
    <source>
        <dbReference type="ARBA" id="ARBA00022777"/>
    </source>
</evidence>
<keyword evidence="6" id="KW-0833">Ubl conjugation pathway</keyword>
<dbReference type="InterPro" id="IPR008271">
    <property type="entry name" value="Ser/Thr_kinase_AS"/>
</dbReference>
<dbReference type="GO" id="GO:0004674">
    <property type="term" value="F:protein serine/threonine kinase activity"/>
    <property type="evidence" value="ECO:0007669"/>
    <property type="project" value="UniProtKB-KW"/>
</dbReference>
<name>A0A438EWP0_VITVI</name>
<feature type="compositionally biased region" description="Basic and acidic residues" evidence="10">
    <location>
        <begin position="458"/>
        <end position="468"/>
    </location>
</feature>
<keyword evidence="2" id="KW-0723">Serine/threonine-protein kinase</keyword>
<dbReference type="Gene3D" id="3.30.200.20">
    <property type="entry name" value="Phosphorylase Kinase, domain 1"/>
    <property type="match status" value="1"/>
</dbReference>
<comment type="caution">
    <text evidence="12">The sequence shown here is derived from an EMBL/GenBank/DDBJ whole genome shotgun (WGS) entry which is preliminary data.</text>
</comment>
<gene>
    <name evidence="12" type="primary">PUB52_1</name>
    <name evidence="12" type="ORF">CK203_111523</name>
</gene>
<dbReference type="InterPro" id="IPR051348">
    <property type="entry name" value="U-box_ubiquitin_ligases"/>
</dbReference>
<dbReference type="GO" id="GO:0005524">
    <property type="term" value="F:ATP binding"/>
    <property type="evidence" value="ECO:0007669"/>
    <property type="project" value="UniProtKB-KW"/>
</dbReference>
<comment type="catalytic activity">
    <reaction evidence="8">
        <text>L-threonyl-[protein] + ATP = O-phospho-L-threonyl-[protein] + ADP + H(+)</text>
        <dbReference type="Rhea" id="RHEA:46608"/>
        <dbReference type="Rhea" id="RHEA-COMP:11060"/>
        <dbReference type="Rhea" id="RHEA-COMP:11605"/>
        <dbReference type="ChEBI" id="CHEBI:15378"/>
        <dbReference type="ChEBI" id="CHEBI:30013"/>
        <dbReference type="ChEBI" id="CHEBI:30616"/>
        <dbReference type="ChEBI" id="CHEBI:61977"/>
        <dbReference type="ChEBI" id="CHEBI:456216"/>
        <dbReference type="EC" id="2.7.11.1"/>
    </reaction>
</comment>
<evidence type="ECO:0000256" key="1">
    <source>
        <dbReference type="ARBA" id="ARBA00000900"/>
    </source>
</evidence>
<dbReference type="PROSITE" id="PS50011">
    <property type="entry name" value="PROTEIN_KINASE_DOM"/>
    <property type="match status" value="1"/>
</dbReference>
<evidence type="ECO:0000256" key="7">
    <source>
        <dbReference type="ARBA" id="ARBA00022840"/>
    </source>
</evidence>
<reference evidence="12 13" key="1">
    <citation type="journal article" date="2018" name="PLoS Genet.">
        <title>Population sequencing reveals clonal diversity and ancestral inbreeding in the grapevine cultivar Chardonnay.</title>
        <authorList>
            <person name="Roach M.J."/>
            <person name="Johnson D.L."/>
            <person name="Bohlmann J."/>
            <person name="van Vuuren H.J."/>
            <person name="Jones S.J."/>
            <person name="Pretorius I.S."/>
            <person name="Schmidt S.A."/>
            <person name="Borneman A.R."/>
        </authorList>
    </citation>
    <scope>NUCLEOTIDE SEQUENCE [LARGE SCALE GENOMIC DNA]</scope>
    <source>
        <strain evidence="13">cv. Chardonnay</strain>
        <tissue evidence="12">Leaf</tissue>
    </source>
</reference>
<evidence type="ECO:0000256" key="4">
    <source>
        <dbReference type="ARBA" id="ARBA00022741"/>
    </source>
</evidence>
<dbReference type="Pfam" id="PF07714">
    <property type="entry name" value="PK_Tyr_Ser-Thr"/>
    <property type="match status" value="1"/>
</dbReference>
<evidence type="ECO:0000259" key="11">
    <source>
        <dbReference type="PROSITE" id="PS50011"/>
    </source>
</evidence>
<dbReference type="AlphaFoldDB" id="A0A438EWP0"/>
<feature type="compositionally biased region" description="Low complexity" evidence="10">
    <location>
        <begin position="374"/>
        <end position="416"/>
    </location>
</feature>
<evidence type="ECO:0000256" key="8">
    <source>
        <dbReference type="ARBA" id="ARBA00047899"/>
    </source>
</evidence>
<dbReference type="SUPFAM" id="SSF52402">
    <property type="entry name" value="Adenine nucleotide alpha hydrolases-like"/>
    <property type="match status" value="1"/>
</dbReference>
<keyword evidence="4" id="KW-0547">Nucleotide-binding</keyword>
<dbReference type="FunFam" id="3.30.200.20:FF:000162">
    <property type="entry name" value="Adenine nucleotide alpha hydrolase-like domain kinase"/>
    <property type="match status" value="1"/>
</dbReference>
<comment type="catalytic activity">
    <reaction evidence="1">
        <text>S-ubiquitinyl-[E2 ubiquitin-conjugating enzyme]-L-cysteine + [acceptor protein]-L-lysine = [E2 ubiquitin-conjugating enzyme]-L-cysteine + N(6)-ubiquitinyl-[acceptor protein]-L-lysine.</text>
        <dbReference type="EC" id="2.3.2.27"/>
    </reaction>
</comment>
<dbReference type="InterPro" id="IPR011009">
    <property type="entry name" value="Kinase-like_dom_sf"/>
</dbReference>
<evidence type="ECO:0000256" key="6">
    <source>
        <dbReference type="ARBA" id="ARBA00022786"/>
    </source>
</evidence>
<keyword evidence="7" id="KW-0067">ATP-binding</keyword>
<evidence type="ECO:0000256" key="2">
    <source>
        <dbReference type="ARBA" id="ARBA00022527"/>
    </source>
</evidence>
<evidence type="ECO:0000313" key="12">
    <source>
        <dbReference type="EMBL" id="RVW52086.1"/>
    </source>
</evidence>
<dbReference type="SMART" id="SM00220">
    <property type="entry name" value="S_TKc"/>
    <property type="match status" value="1"/>
</dbReference>
<keyword evidence="3" id="KW-0808">Transferase</keyword>
<dbReference type="GO" id="GO:0061630">
    <property type="term" value="F:ubiquitin protein ligase activity"/>
    <property type="evidence" value="ECO:0007669"/>
    <property type="project" value="UniProtKB-EC"/>
</dbReference>
<dbReference type="PROSITE" id="PS00108">
    <property type="entry name" value="PROTEIN_KINASE_ST"/>
    <property type="match status" value="1"/>
</dbReference>
<dbReference type="SUPFAM" id="SSF56112">
    <property type="entry name" value="Protein kinase-like (PK-like)"/>
    <property type="match status" value="1"/>
</dbReference>
<dbReference type="InterPro" id="IPR001245">
    <property type="entry name" value="Ser-Thr/Tyr_kinase_cat_dom"/>
</dbReference>
<comment type="catalytic activity">
    <reaction evidence="9">
        <text>L-seryl-[protein] + ATP = O-phospho-L-seryl-[protein] + ADP + H(+)</text>
        <dbReference type="Rhea" id="RHEA:17989"/>
        <dbReference type="Rhea" id="RHEA-COMP:9863"/>
        <dbReference type="Rhea" id="RHEA-COMP:11604"/>
        <dbReference type="ChEBI" id="CHEBI:15378"/>
        <dbReference type="ChEBI" id="CHEBI:29999"/>
        <dbReference type="ChEBI" id="CHEBI:30616"/>
        <dbReference type="ChEBI" id="CHEBI:83421"/>
        <dbReference type="ChEBI" id="CHEBI:456216"/>
        <dbReference type="EC" id="2.7.11.1"/>
    </reaction>
</comment>
<accession>A0A438EWP0</accession>
<organism evidence="12 13">
    <name type="scientific">Vitis vinifera</name>
    <name type="common">Grape</name>
    <dbReference type="NCBI Taxonomy" id="29760"/>
    <lineage>
        <taxon>Eukaryota</taxon>
        <taxon>Viridiplantae</taxon>
        <taxon>Streptophyta</taxon>
        <taxon>Embryophyta</taxon>
        <taxon>Tracheophyta</taxon>
        <taxon>Spermatophyta</taxon>
        <taxon>Magnoliopsida</taxon>
        <taxon>eudicotyledons</taxon>
        <taxon>Gunneridae</taxon>
        <taxon>Pentapetalae</taxon>
        <taxon>rosids</taxon>
        <taxon>Vitales</taxon>
        <taxon>Vitaceae</taxon>
        <taxon>Viteae</taxon>
        <taxon>Vitis</taxon>
    </lineage>
</organism>
<proteinExistence type="predicted"/>
<dbReference type="Gene3D" id="1.10.510.10">
    <property type="entry name" value="Transferase(Phosphotransferase) domain 1"/>
    <property type="match status" value="1"/>
</dbReference>
<evidence type="ECO:0000313" key="13">
    <source>
        <dbReference type="Proteomes" id="UP000288805"/>
    </source>
</evidence>
<feature type="compositionally biased region" description="Polar residues" evidence="10">
    <location>
        <begin position="340"/>
        <end position="362"/>
    </location>
</feature>
<evidence type="ECO:0000256" key="3">
    <source>
        <dbReference type="ARBA" id="ARBA00022679"/>
    </source>
</evidence>
<feature type="region of interest" description="Disordered" evidence="10">
    <location>
        <begin position="294"/>
        <end position="362"/>
    </location>
</feature>
<dbReference type="InterPro" id="IPR000719">
    <property type="entry name" value="Prot_kinase_dom"/>
</dbReference>
<dbReference type="Proteomes" id="UP000288805">
    <property type="component" value="Unassembled WGS sequence"/>
</dbReference>
<dbReference type="PANTHER" id="PTHR45647">
    <property type="entry name" value="OS02G0152300 PROTEIN"/>
    <property type="match status" value="1"/>
</dbReference>
<keyword evidence="5" id="KW-0418">Kinase</keyword>
<feature type="region of interest" description="Disordered" evidence="10">
    <location>
        <begin position="374"/>
        <end position="422"/>
    </location>
</feature>
<evidence type="ECO:0000256" key="10">
    <source>
        <dbReference type="SAM" id="MobiDB-lite"/>
    </source>
</evidence>
<dbReference type="FunFam" id="1.10.510.10:FF:001023">
    <property type="entry name" value="Os07g0541700 protein"/>
    <property type="match status" value="1"/>
</dbReference>
<evidence type="ECO:0000256" key="9">
    <source>
        <dbReference type="ARBA" id="ARBA00048679"/>
    </source>
</evidence>
<sequence>MASQQNPPLEDSLFTTIIAIDKDKSSQYAVKWAVDNLLSKTSITTLIHVRSVNSQPVGTMLVFRLGACAFRISDLRMVTHFEMKEKSDECAIWKDVDEVSVLISLLLNLGVLGTMLVFRSKACALRFNELRMVTAFNMKAKSEIWKDVERFNDLGIVMEFEKEEAKPFMAFDHHHLGDPSTANNPSPNMMLPMVEPMTLALIPILRSGSDHLIQKPIEDVNMAPKGGRPPTETEMQQLFLPFRGFCARKGIEAKEVVLHDLDIASALVDYISNNSVGNIVVGASNRSVLTRYVPRGPSNLGRPPQLPTESPTTEDIGRSAFRGSWRSVEPDNGFFDRSTDSVQTTPRDKIMSSSKLFSPPQSRVNLHHRLRISENSSHQGSVSGSSNYSGPSSLRSSNSSSENLEFSGSSGSSLSSQTQNEMDAEMNRLKLELKQSMDAYNSASKEAMTATQRHRARDIHQRKTEEARRFPEARIGEETALAIVELEKQKSRKAMQAAQMAQRLAELEAHKRKNAELKAKREAEASGKAMDKLSHNDIRYRKYTIEDIEVATDYFSNSLKIGEGGYGPVYKGSLDHTPVAIKVLRPDVSQGLKQFKQEVEVLSCMRHPNMVLLVGACPEYGCLVYEYMENGSLDDRLFRRNNTLPLPWATRFKIASEIASALLFLHQTKPAPLVHRDLKPANILLGRNYVSKISDVGLARLVPASVADSVTQYHMTAAAGTFCYIDPEYQQTGMLGVKSDVYSLGVLLLQIITAKPPMGLTHQVARSIERGTFAEMLDPTVEDWPVEEALSFAKMALNCCELRKKDRPDLGSVVLPELNRLRDLGLDHEGSLQD</sequence>
<dbReference type="EMBL" id="QGNW01001174">
    <property type="protein sequence ID" value="RVW52086.1"/>
    <property type="molecule type" value="Genomic_DNA"/>
</dbReference>
<feature type="domain" description="Protein kinase" evidence="11">
    <location>
        <begin position="555"/>
        <end position="818"/>
    </location>
</feature>
<dbReference type="PANTHER" id="PTHR45647:SF93">
    <property type="entry name" value="KINASE WITH ADENINE NUCLEOTIDE ALPHA HYDROLASES-LIKE DOMAIN-CONTAINING PROTEIN"/>
    <property type="match status" value="1"/>
</dbReference>
<feature type="region of interest" description="Disordered" evidence="10">
    <location>
        <begin position="442"/>
        <end position="468"/>
    </location>
</feature>
<protein>
    <submittedName>
        <fullName evidence="12">U-box domain-containing protein 52</fullName>
    </submittedName>
</protein>